<dbReference type="MEROPS" id="T03.025"/>
<dbReference type="InterPro" id="IPR043137">
    <property type="entry name" value="GGT_ssub_C"/>
</dbReference>
<dbReference type="SUPFAM" id="SSF56235">
    <property type="entry name" value="N-terminal nucleophile aminohydrolases (Ntn hydrolases)"/>
    <property type="match status" value="1"/>
</dbReference>
<feature type="region of interest" description="Disordered" evidence="1">
    <location>
        <begin position="379"/>
        <end position="398"/>
    </location>
</feature>
<dbReference type="AlphaFoldDB" id="C7ZKE2"/>
<dbReference type="InterPro" id="IPR052896">
    <property type="entry name" value="GGT-like_enzyme"/>
</dbReference>
<dbReference type="VEuPathDB" id="FungiDB:NECHADRAFT_55495"/>
<sequence>MATQAEKPAFVRFPSRRSTVYSTKGMVACSQPLAAEAGQRILKMGGNAAVTAALNVTEPASTGLGGDSFCLYFDVNSKKVHALNGSGRSAVNSSLAQIKEDLRNAGAGEPRKIPFDSPHSVTTPGAAAAWLDSVERFGSGRLTLSQIFAPAIELAEDGFPVSEISARMWQNAEKALKLASPNFKEILIHDPSAEQQARAPRAGELLRNPSLAQTLRTLATEGKPGFYTGRIAQAIAHVTQSNGGKLDVSDLESHLERGTEETKAISLKFNGFGFGGGSTQDSSGRSYVELWEHPPNGQGIVALMALGILQELEASGKLAPLDLGEHNSARYLHAVIEALRISFADAAWWVTDPEHSPISPEDLVSPSYLAERAKLFDPEKAGSFTNGHPGPSPAQNHSDTVYFAVTDKDGNGMSFINSVFREFGSHMIPQGCGFTLQNRGANFDLGPDDHPNIYKGGKRPYHTISPGLVTQGEGADRQLHSVLGVMGGLMQPQGHVQVLLNTEVFGMSPQEAIDAPRFCIAAAQGETVYIEDGIGPEIVQSLKDMGHQIEVLKEWQRVWFGRGQLIRHRRDAETGQRIYAAGSDGRGDGMAIPA</sequence>
<evidence type="ECO:0008006" key="4">
    <source>
        <dbReference type="Google" id="ProtNLM"/>
    </source>
</evidence>
<evidence type="ECO:0000313" key="2">
    <source>
        <dbReference type="EMBL" id="EEU35545.1"/>
    </source>
</evidence>
<dbReference type="InterPro" id="IPR043138">
    <property type="entry name" value="GGT_lsub"/>
</dbReference>
<dbReference type="InterPro" id="IPR029055">
    <property type="entry name" value="Ntn_hydrolases_N"/>
</dbReference>
<dbReference type="HOGENOM" id="CLU_014813_3_1_1"/>
<accession>C7ZKE2</accession>
<organism evidence="2 3">
    <name type="scientific">Fusarium vanettenii (strain ATCC MYA-4622 / CBS 123669 / FGSC 9596 / NRRL 45880 / 77-13-4)</name>
    <name type="common">Fusarium solani subsp. pisi</name>
    <dbReference type="NCBI Taxonomy" id="660122"/>
    <lineage>
        <taxon>Eukaryota</taxon>
        <taxon>Fungi</taxon>
        <taxon>Dikarya</taxon>
        <taxon>Ascomycota</taxon>
        <taxon>Pezizomycotina</taxon>
        <taxon>Sordariomycetes</taxon>
        <taxon>Hypocreomycetidae</taxon>
        <taxon>Hypocreales</taxon>
        <taxon>Nectriaceae</taxon>
        <taxon>Fusarium</taxon>
        <taxon>Fusarium solani species complex</taxon>
        <taxon>Fusarium vanettenii</taxon>
    </lineage>
</organism>
<evidence type="ECO:0000313" key="3">
    <source>
        <dbReference type="Proteomes" id="UP000005206"/>
    </source>
</evidence>
<proteinExistence type="predicted"/>
<keyword evidence="3" id="KW-1185">Reference proteome</keyword>
<dbReference type="OMA" id="GCKLAMA"/>
<dbReference type="PANTHER" id="PTHR43881">
    <property type="entry name" value="GAMMA-GLUTAMYLTRANSPEPTIDASE (AFU_ORTHOLOGUE AFUA_4G13580)"/>
    <property type="match status" value="1"/>
</dbReference>
<dbReference type="Gene3D" id="3.60.20.40">
    <property type="match status" value="1"/>
</dbReference>
<dbReference type="Pfam" id="PF01019">
    <property type="entry name" value="G_glu_transpept"/>
    <property type="match status" value="1"/>
</dbReference>
<reference evidence="2 3" key="1">
    <citation type="journal article" date="2009" name="PLoS Genet.">
        <title>The genome of Nectria haematococca: contribution of supernumerary chromosomes to gene expansion.</title>
        <authorList>
            <person name="Coleman J.J."/>
            <person name="Rounsley S.D."/>
            <person name="Rodriguez-Carres M."/>
            <person name="Kuo A."/>
            <person name="Wasmann C.C."/>
            <person name="Grimwood J."/>
            <person name="Schmutz J."/>
            <person name="Taga M."/>
            <person name="White G.J."/>
            <person name="Zhou S."/>
            <person name="Schwartz D.C."/>
            <person name="Freitag M."/>
            <person name="Ma L.J."/>
            <person name="Danchin E.G."/>
            <person name="Henrissat B."/>
            <person name="Coutinho P.M."/>
            <person name="Nelson D.R."/>
            <person name="Straney D."/>
            <person name="Napoli C.A."/>
            <person name="Barker B.M."/>
            <person name="Gribskov M."/>
            <person name="Rep M."/>
            <person name="Kroken S."/>
            <person name="Molnar I."/>
            <person name="Rensing C."/>
            <person name="Kennell J.C."/>
            <person name="Zamora J."/>
            <person name="Farman M.L."/>
            <person name="Selker E.U."/>
            <person name="Salamov A."/>
            <person name="Shapiro H."/>
            <person name="Pangilinan J."/>
            <person name="Lindquist E."/>
            <person name="Lamers C."/>
            <person name="Grigoriev I.V."/>
            <person name="Geiser D.M."/>
            <person name="Covert S.F."/>
            <person name="Temporini E."/>
            <person name="Vanetten H.D."/>
        </authorList>
    </citation>
    <scope>NUCLEOTIDE SEQUENCE [LARGE SCALE GENOMIC DNA]</scope>
    <source>
        <strain evidence="3">ATCC MYA-4622 / CBS 123669 / FGSC 9596 / NRRL 45880 / 77-13-4</strain>
    </source>
</reference>
<dbReference type="Gene3D" id="1.10.246.130">
    <property type="match status" value="1"/>
</dbReference>
<evidence type="ECO:0000256" key="1">
    <source>
        <dbReference type="SAM" id="MobiDB-lite"/>
    </source>
</evidence>
<protein>
    <recommendedName>
        <fullName evidence="4">Gamma-glutamyltranspeptidase</fullName>
    </recommendedName>
</protein>
<dbReference type="STRING" id="660122.C7ZKE2"/>
<dbReference type="GeneID" id="9675976"/>
<dbReference type="OrthoDB" id="2015213at2759"/>
<dbReference type="RefSeq" id="XP_003041258.1">
    <property type="nucleotide sequence ID" value="XM_003041212.1"/>
</dbReference>
<dbReference type="Proteomes" id="UP000005206">
    <property type="component" value="Chromosome 16"/>
</dbReference>
<dbReference type="KEGG" id="nhe:NECHADRAFT_55495"/>
<name>C7ZKE2_FUSV7</name>
<dbReference type="PRINTS" id="PR01210">
    <property type="entry name" value="GGTRANSPTASE"/>
</dbReference>
<dbReference type="eggNOG" id="KOG2410">
    <property type="taxonomic scope" value="Eukaryota"/>
</dbReference>
<dbReference type="PANTHER" id="PTHR43881:SF1">
    <property type="entry name" value="GAMMA-GLUTAMYLTRANSPEPTIDASE (AFU_ORTHOLOGUE AFUA_4G13580)"/>
    <property type="match status" value="1"/>
</dbReference>
<gene>
    <name evidence="2" type="ORF">NECHADRAFT_55495</name>
</gene>
<dbReference type="EMBL" id="GG698938">
    <property type="protein sequence ID" value="EEU35545.1"/>
    <property type="molecule type" value="Genomic_DNA"/>
</dbReference>
<dbReference type="InParanoid" id="C7ZKE2"/>